<protein>
    <recommendedName>
        <fullName evidence="12 13">Steroid 5-alpha-reductase DET2</fullName>
        <ecNumber evidence="4 13">1.3.1.22</ecNumber>
    </recommendedName>
</protein>
<proteinExistence type="inferred from homology"/>
<feature type="transmembrane region" description="Helical" evidence="13">
    <location>
        <begin position="7"/>
        <end position="30"/>
    </location>
</feature>
<comment type="subcellular location">
    <subcellularLocation>
        <location evidence="1">Membrane</location>
        <topology evidence="1">Multi-pass membrane protein</topology>
    </subcellularLocation>
</comment>
<dbReference type="PANTHER" id="PTHR10556">
    <property type="entry name" value="3-OXO-5-ALPHA-STEROID 4-DEHYDROGENASE"/>
    <property type="match status" value="1"/>
</dbReference>
<dbReference type="PANTHER" id="PTHR10556:SF53">
    <property type="entry name" value="STEROID 5-ALPHA-REDUCTASE DET2"/>
    <property type="match status" value="1"/>
</dbReference>
<evidence type="ECO:0000313" key="16">
    <source>
        <dbReference type="Proteomes" id="UP000222542"/>
    </source>
</evidence>
<evidence type="ECO:0000313" key="15">
    <source>
        <dbReference type="EMBL" id="PHT70554.1"/>
    </source>
</evidence>
<comment type="pathway">
    <text evidence="9 13">Plant hormone biosynthesis; brassinosteroid biosynthesis.</text>
</comment>
<dbReference type="UniPathway" id="UPA00381"/>
<evidence type="ECO:0000256" key="4">
    <source>
        <dbReference type="ARBA" id="ARBA00012049"/>
    </source>
</evidence>
<dbReference type="PROSITE" id="PS50244">
    <property type="entry name" value="S5A_REDUCTASE"/>
    <property type="match status" value="1"/>
</dbReference>
<dbReference type="GO" id="GO:0016020">
    <property type="term" value="C:membrane"/>
    <property type="evidence" value="ECO:0007669"/>
    <property type="project" value="UniProtKB-SubCell"/>
</dbReference>
<keyword evidence="13" id="KW-0444">Lipid biosynthesis</keyword>
<dbReference type="EMBL" id="AYRZ02000010">
    <property type="protein sequence ID" value="PHT70554.1"/>
    <property type="molecule type" value="Genomic_DNA"/>
</dbReference>
<dbReference type="InterPro" id="IPR039357">
    <property type="entry name" value="SRD5A/TECR"/>
</dbReference>
<keyword evidence="13" id="KW-1069">Brassinosteroid biosynthesis</keyword>
<dbReference type="AlphaFoldDB" id="A0A1U8H784"/>
<reference evidence="15 16" key="1">
    <citation type="journal article" date="2014" name="Nat. Genet.">
        <title>Genome sequence of the hot pepper provides insights into the evolution of pungency in Capsicum species.</title>
        <authorList>
            <person name="Kim S."/>
            <person name="Park M."/>
            <person name="Yeom S.I."/>
            <person name="Kim Y.M."/>
            <person name="Lee J.M."/>
            <person name="Lee H.A."/>
            <person name="Seo E."/>
            <person name="Choi J."/>
            <person name="Cheong K."/>
            <person name="Kim K.T."/>
            <person name="Jung K."/>
            <person name="Lee G.W."/>
            <person name="Oh S.K."/>
            <person name="Bae C."/>
            <person name="Kim S.B."/>
            <person name="Lee H.Y."/>
            <person name="Kim S.Y."/>
            <person name="Kim M.S."/>
            <person name="Kang B.C."/>
            <person name="Jo Y.D."/>
            <person name="Yang H.B."/>
            <person name="Jeong H.J."/>
            <person name="Kang W.H."/>
            <person name="Kwon J.K."/>
            <person name="Shin C."/>
            <person name="Lim J.Y."/>
            <person name="Park J.H."/>
            <person name="Huh J.H."/>
            <person name="Kim J.S."/>
            <person name="Kim B.D."/>
            <person name="Cohen O."/>
            <person name="Paran I."/>
            <person name="Suh M.C."/>
            <person name="Lee S.B."/>
            <person name="Kim Y.K."/>
            <person name="Shin Y."/>
            <person name="Noh S.J."/>
            <person name="Park J."/>
            <person name="Seo Y.S."/>
            <person name="Kwon S.Y."/>
            <person name="Kim H.A."/>
            <person name="Park J.M."/>
            <person name="Kim H.J."/>
            <person name="Choi S.B."/>
            <person name="Bosland P.W."/>
            <person name="Reeves G."/>
            <person name="Jo S.H."/>
            <person name="Lee B.W."/>
            <person name="Cho H.T."/>
            <person name="Choi H.S."/>
            <person name="Lee M.S."/>
            <person name="Yu Y."/>
            <person name="Do Choi Y."/>
            <person name="Park B.S."/>
            <person name="van Deynze A."/>
            <person name="Ashrafi H."/>
            <person name="Hill T."/>
            <person name="Kim W.T."/>
            <person name="Pai H.S."/>
            <person name="Ahn H.K."/>
            <person name="Yeam I."/>
            <person name="Giovannoni J.J."/>
            <person name="Rose J.K."/>
            <person name="Sorensen I."/>
            <person name="Lee S.J."/>
            <person name="Kim R.W."/>
            <person name="Choi I.Y."/>
            <person name="Choi B.S."/>
            <person name="Lim J.S."/>
            <person name="Lee Y.H."/>
            <person name="Choi D."/>
        </authorList>
    </citation>
    <scope>NUCLEOTIDE SEQUENCE [LARGE SCALE GENOMIC DNA]</scope>
    <source>
        <strain evidence="16">cv. CM334</strain>
    </source>
</reference>
<dbReference type="PIRSF" id="PIRSF015596">
    <property type="entry name" value="5_alpha-SR2"/>
    <property type="match status" value="1"/>
</dbReference>
<keyword evidence="8 13" id="KW-0472">Membrane</keyword>
<comment type="function">
    <text evidence="13">Involved in a reduction step in the biosynthesis of the plant steroid, brassinolide.</text>
</comment>
<dbReference type="OrthoDB" id="5788137at2759"/>
<keyword evidence="16" id="KW-1185">Reference proteome</keyword>
<dbReference type="Gramene" id="PHT70554">
    <property type="protein sequence ID" value="PHT70554"/>
    <property type="gene ID" value="T459_25658"/>
</dbReference>
<evidence type="ECO:0000256" key="9">
    <source>
        <dbReference type="ARBA" id="ARBA00037910"/>
    </source>
</evidence>
<evidence type="ECO:0000256" key="6">
    <source>
        <dbReference type="ARBA" id="ARBA00022989"/>
    </source>
</evidence>
<dbReference type="GO" id="GO:0016132">
    <property type="term" value="P:brassinosteroid biosynthetic process"/>
    <property type="evidence" value="ECO:0000318"/>
    <property type="project" value="GO_Central"/>
</dbReference>
<keyword evidence="7" id="KW-0560">Oxidoreductase</keyword>
<comment type="similarity">
    <text evidence="3 13">Belongs to the steroid 5-alpha reductase family.</text>
</comment>
<dbReference type="EC" id="1.3.1.22" evidence="4 13"/>
<feature type="transmembrane region" description="Helical" evidence="13">
    <location>
        <begin position="148"/>
        <end position="165"/>
    </location>
</feature>
<dbReference type="STRING" id="4072.A0A1U8H784"/>
<dbReference type="OMA" id="MFCVYNG"/>
<dbReference type="InterPro" id="IPR016636">
    <property type="entry name" value="3-oxo-5-alpha-steroid_4-DH"/>
</dbReference>
<keyword evidence="13" id="KW-0752">Steroid biosynthesis</keyword>
<evidence type="ECO:0000256" key="2">
    <source>
        <dbReference type="ARBA" id="ARBA00004972"/>
    </source>
</evidence>
<evidence type="ECO:0000259" key="14">
    <source>
        <dbReference type="Pfam" id="PF02544"/>
    </source>
</evidence>
<feature type="transmembrane region" description="Helical" evidence="13">
    <location>
        <begin position="202"/>
        <end position="226"/>
    </location>
</feature>
<dbReference type="GO" id="GO:0047751">
    <property type="term" value="F:3-oxo-5-alpha-steroid 4-dehydrogenase (NADP+) activity"/>
    <property type="evidence" value="ECO:0007669"/>
    <property type="project" value="UniProtKB-EC"/>
</dbReference>
<evidence type="ECO:0000256" key="12">
    <source>
        <dbReference type="ARBA" id="ARBA00068774"/>
    </source>
</evidence>
<name>A0A1U8H784_CAPAN</name>
<evidence type="ECO:0000256" key="13">
    <source>
        <dbReference type="PIRNR" id="PIRNR015596"/>
    </source>
</evidence>
<feature type="transmembrane region" description="Helical" evidence="13">
    <location>
        <begin position="109"/>
        <end position="127"/>
    </location>
</feature>
<evidence type="ECO:0000256" key="7">
    <source>
        <dbReference type="ARBA" id="ARBA00023002"/>
    </source>
</evidence>
<feature type="transmembrane region" description="Helical" evidence="13">
    <location>
        <begin position="50"/>
        <end position="71"/>
    </location>
</feature>
<gene>
    <name evidence="15" type="ORF">T459_25658</name>
</gene>
<comment type="pathway">
    <text evidence="2">Hormone biosynthesis.</text>
</comment>
<evidence type="ECO:0000256" key="11">
    <source>
        <dbReference type="ARBA" id="ARBA00060577"/>
    </source>
</evidence>
<dbReference type="Proteomes" id="UP000222542">
    <property type="component" value="Unassembled WGS sequence"/>
</dbReference>
<evidence type="ECO:0000256" key="1">
    <source>
        <dbReference type="ARBA" id="ARBA00004141"/>
    </source>
</evidence>
<dbReference type="FunFam" id="1.20.120.1630:FF:000002">
    <property type="entry name" value="Steroid 5 alpha-reductase 1"/>
    <property type="match status" value="1"/>
</dbReference>
<comment type="pathway">
    <text evidence="11">Steroid biosynthesis.</text>
</comment>
<keyword evidence="13" id="KW-0443">Lipid metabolism</keyword>
<accession>A0A1U8H784</accession>
<dbReference type="GO" id="GO:0016491">
    <property type="term" value="F:oxidoreductase activity"/>
    <property type="evidence" value="ECO:0000318"/>
    <property type="project" value="GO_Central"/>
</dbReference>
<organism evidence="15 16">
    <name type="scientific">Capsicum annuum</name>
    <name type="common">Capsicum pepper</name>
    <dbReference type="NCBI Taxonomy" id="4072"/>
    <lineage>
        <taxon>Eukaryota</taxon>
        <taxon>Viridiplantae</taxon>
        <taxon>Streptophyta</taxon>
        <taxon>Embryophyta</taxon>
        <taxon>Tracheophyta</taxon>
        <taxon>Spermatophyta</taxon>
        <taxon>Magnoliopsida</taxon>
        <taxon>eudicotyledons</taxon>
        <taxon>Gunneridae</taxon>
        <taxon>Pentapetalae</taxon>
        <taxon>asterids</taxon>
        <taxon>lamiids</taxon>
        <taxon>Solanales</taxon>
        <taxon>Solanaceae</taxon>
        <taxon>Solanoideae</taxon>
        <taxon>Capsiceae</taxon>
        <taxon>Capsicum</taxon>
    </lineage>
</organism>
<evidence type="ECO:0000256" key="10">
    <source>
        <dbReference type="ARBA" id="ARBA00048164"/>
    </source>
</evidence>
<evidence type="ECO:0000256" key="5">
    <source>
        <dbReference type="ARBA" id="ARBA00022692"/>
    </source>
</evidence>
<evidence type="ECO:0000256" key="8">
    <source>
        <dbReference type="ARBA" id="ARBA00023136"/>
    </source>
</evidence>
<feature type="domain" description="3-oxo-5-alpha-steroid 4-dehydrogenase C-terminal" evidence="14">
    <location>
        <begin position="107"/>
        <end position="256"/>
    </location>
</feature>
<keyword evidence="5 13" id="KW-0812">Transmembrane</keyword>
<comment type="catalytic activity">
    <reaction evidence="10 13">
        <text>a 3-oxo-5alpha-steroid + NADP(+) = a 3-oxo-Delta(4)-steroid + NADPH + H(+)</text>
        <dbReference type="Rhea" id="RHEA:54384"/>
        <dbReference type="ChEBI" id="CHEBI:13601"/>
        <dbReference type="ChEBI" id="CHEBI:15378"/>
        <dbReference type="ChEBI" id="CHEBI:47909"/>
        <dbReference type="ChEBI" id="CHEBI:57783"/>
        <dbReference type="ChEBI" id="CHEBI:58349"/>
        <dbReference type="EC" id="1.3.1.22"/>
    </reaction>
</comment>
<comment type="caution">
    <text evidence="15">The sequence shown here is derived from an EMBL/GenBank/DDBJ whole genome shotgun (WGS) entry which is preliminary data.</text>
</comment>
<reference evidence="15 16" key="2">
    <citation type="journal article" date="2017" name="Genome Biol.">
        <title>New reference genome sequences of hot pepper reveal the massive evolution of plant disease-resistance genes by retroduplication.</title>
        <authorList>
            <person name="Kim S."/>
            <person name="Park J."/>
            <person name="Yeom S.I."/>
            <person name="Kim Y.M."/>
            <person name="Seo E."/>
            <person name="Kim K.T."/>
            <person name="Kim M.S."/>
            <person name="Lee J.M."/>
            <person name="Cheong K."/>
            <person name="Shin H.S."/>
            <person name="Kim S.B."/>
            <person name="Han K."/>
            <person name="Lee J."/>
            <person name="Park M."/>
            <person name="Lee H.A."/>
            <person name="Lee H.Y."/>
            <person name="Lee Y."/>
            <person name="Oh S."/>
            <person name="Lee J.H."/>
            <person name="Choi E."/>
            <person name="Choi E."/>
            <person name="Lee S.E."/>
            <person name="Jeon J."/>
            <person name="Kim H."/>
            <person name="Choi G."/>
            <person name="Song H."/>
            <person name="Lee J."/>
            <person name="Lee S.C."/>
            <person name="Kwon J.K."/>
            <person name="Lee H.Y."/>
            <person name="Koo N."/>
            <person name="Hong Y."/>
            <person name="Kim R.W."/>
            <person name="Kang W.H."/>
            <person name="Huh J.H."/>
            <person name="Kang B.C."/>
            <person name="Yang T.J."/>
            <person name="Lee Y.H."/>
            <person name="Bennetzen J.L."/>
            <person name="Choi D."/>
        </authorList>
    </citation>
    <scope>NUCLEOTIDE SEQUENCE [LARGE SCALE GENOMIC DNA]</scope>
    <source>
        <strain evidence="16">cv. CM334</strain>
    </source>
</reference>
<feature type="transmembrane region" description="Helical" evidence="13">
    <location>
        <begin position="78"/>
        <end position="97"/>
    </location>
</feature>
<dbReference type="Gene3D" id="1.20.120.1630">
    <property type="match status" value="1"/>
</dbReference>
<dbReference type="InterPro" id="IPR001104">
    <property type="entry name" value="3-oxo-5_a-steroid_4-DH_C"/>
</dbReference>
<dbReference type="Pfam" id="PF02544">
    <property type="entry name" value="Steroid_dh"/>
    <property type="match status" value="1"/>
</dbReference>
<evidence type="ECO:0000256" key="3">
    <source>
        <dbReference type="ARBA" id="ARBA00007742"/>
    </source>
</evidence>
<keyword evidence="6 13" id="KW-1133">Transmembrane helix</keyword>
<sequence length="256" mass="29908">MFSSDVYLFYFVIFFSLLMSLPTYILSHFASSPYGKHSRSGKSKTTISPSIAWVFMESPTLWLTFLIFPLGKNYTNPLAYILISPFLIHYTNRTIIYPLHLDKRAHNKFPLNIAVTGFIYNILNAYIQSRYVSHYANYENDEWFWTRFRCGFFVFGLGMVINVWADGVLLSLKRQGGGYKIPRGGLFEYVSSPNYFGEIMEWLGWALMTWSWAGLAFLVYTCSNLVPRAVSTHKWYVEKFGEDYPKNRRAVFPFLY</sequence>
<dbReference type="SMR" id="A0A1U8H784"/>
<dbReference type="KEGG" id="cann:107877138"/>